<evidence type="ECO:0000313" key="1">
    <source>
        <dbReference type="EMBL" id="CBL87149.1"/>
    </source>
</evidence>
<protein>
    <submittedName>
        <fullName evidence="1">Uncharacterized protein</fullName>
    </submittedName>
</protein>
<reference evidence="1" key="2">
    <citation type="journal article" date="2012" name="Environ. Microbiol.">
        <title>Genomic content of uncultured Bacteroidetes from contrasting oceanic provinces in the North Atlantic Ocean.</title>
        <authorList>
            <person name="Gomez-Pereira P.R."/>
            <person name="Schuler M."/>
            <person name="Fuchs B.M."/>
            <person name="Bennke C."/>
            <person name="Teeling H."/>
            <person name="Waldmann J."/>
            <person name="Richter M."/>
            <person name="Barbe V."/>
            <person name="Bataille E."/>
            <person name="Glockner F.O."/>
            <person name="Amann R."/>
        </authorList>
    </citation>
    <scope>NUCLEOTIDE SEQUENCE</scope>
</reference>
<dbReference type="EMBL" id="FQ032809">
    <property type="protein sequence ID" value="CBL87149.1"/>
    <property type="molecule type" value="Genomic_DNA"/>
</dbReference>
<name>F4MLY6_9BACT</name>
<organism evidence="1">
    <name type="scientific">uncultured Flavobacteriia bacterium</name>
    <dbReference type="NCBI Taxonomy" id="212695"/>
    <lineage>
        <taxon>Bacteria</taxon>
        <taxon>Pseudomonadati</taxon>
        <taxon>Bacteroidota</taxon>
        <taxon>Flavobacteriia</taxon>
        <taxon>environmental samples</taxon>
    </lineage>
</organism>
<accession>F4MLY6</accession>
<proteinExistence type="predicted"/>
<gene>
    <name evidence="1" type="ORF">S3_825_0023</name>
</gene>
<sequence length="137" mass="16194">MRQPIKQSRQHYLKMRMPHTFRTLLDLGITHDHSMGYAEVAGFRASLVTPFTFYDLELEAELPLVIHPFVFMDTTYYMYQKKGPKESLEEMKNWPEKIKEVGGELITVWHNRTFGEIEPETQGWVHVYKEFIDAAQV</sequence>
<reference evidence="1" key="1">
    <citation type="submission" date="2010-05" db="EMBL/GenBank/DDBJ databases">
        <authorList>
            <person name="Genoscope - CEA"/>
        </authorList>
    </citation>
    <scope>NUCLEOTIDE SEQUENCE</scope>
</reference>
<dbReference type="AlphaFoldDB" id="F4MLY6"/>